<protein>
    <recommendedName>
        <fullName evidence="4">Cyanovirin-N domain-containing protein</fullName>
    </recommendedName>
</protein>
<evidence type="ECO:0000313" key="3">
    <source>
        <dbReference type="Proteomes" id="UP000078576"/>
    </source>
</evidence>
<dbReference type="EMBL" id="KN714779">
    <property type="protein sequence ID" value="KUI61537.1"/>
    <property type="molecule type" value="Genomic_DNA"/>
</dbReference>
<dbReference type="OrthoDB" id="3794517at2759"/>
<proteinExistence type="predicted"/>
<evidence type="ECO:0000256" key="1">
    <source>
        <dbReference type="SAM" id="SignalP"/>
    </source>
</evidence>
<name>A0A194VC03_CYTMA</name>
<accession>A0A194VC03</accession>
<keyword evidence="1" id="KW-0732">Signal</keyword>
<gene>
    <name evidence="2" type="ORF">VP1G_11317</name>
</gene>
<dbReference type="STRING" id="694573.A0A194VC03"/>
<evidence type="ECO:0000313" key="2">
    <source>
        <dbReference type="EMBL" id="KUI61537.1"/>
    </source>
</evidence>
<feature type="chain" id="PRO_5008266364" description="Cyanovirin-N domain-containing protein" evidence="1">
    <location>
        <begin position="32"/>
        <end position="168"/>
    </location>
</feature>
<dbReference type="Proteomes" id="UP000078576">
    <property type="component" value="Unassembled WGS sequence"/>
</dbReference>
<dbReference type="AlphaFoldDB" id="A0A194VC03"/>
<sequence length="168" mass="18215">MSTKSMNPMLSLTSATALVVLKASLPTFSNAQSSTSVLQTEKYSDTISGYRDLSTCTENVLSTIVRAEYSGCQDSFSLTSYTCFCTDSSSYFSSVISKDVSASCNSLDVSVQASSALGVFDAYCALGVQAGLEFTQSHDLSIARRECYVRTNADIEWHPFIKHIKTLD</sequence>
<evidence type="ECO:0008006" key="4">
    <source>
        <dbReference type="Google" id="ProtNLM"/>
    </source>
</evidence>
<organism evidence="2 3">
    <name type="scientific">Cytospora mali</name>
    <name type="common">Apple Valsa canker fungus</name>
    <name type="synonym">Valsa mali</name>
    <dbReference type="NCBI Taxonomy" id="578113"/>
    <lineage>
        <taxon>Eukaryota</taxon>
        <taxon>Fungi</taxon>
        <taxon>Dikarya</taxon>
        <taxon>Ascomycota</taxon>
        <taxon>Pezizomycotina</taxon>
        <taxon>Sordariomycetes</taxon>
        <taxon>Sordariomycetidae</taxon>
        <taxon>Diaporthales</taxon>
        <taxon>Cytosporaceae</taxon>
        <taxon>Cytospora</taxon>
    </lineage>
</organism>
<keyword evidence="3" id="KW-1185">Reference proteome</keyword>
<reference evidence="3" key="1">
    <citation type="submission" date="2014-12" db="EMBL/GenBank/DDBJ databases">
        <title>Genome Sequence of Valsa Canker Pathogens Uncovers a Specific Adaption of Colonization on Woody Bark.</title>
        <authorList>
            <person name="Yin Z."/>
            <person name="Liu H."/>
            <person name="Gao X."/>
            <person name="Li Z."/>
            <person name="Song N."/>
            <person name="Ke X."/>
            <person name="Dai Q."/>
            <person name="Wu Y."/>
            <person name="Sun Y."/>
            <person name="Xu J.-R."/>
            <person name="Kang Z.K."/>
            <person name="Wang L."/>
            <person name="Huang L."/>
        </authorList>
    </citation>
    <scope>NUCLEOTIDE SEQUENCE [LARGE SCALE GENOMIC DNA]</scope>
    <source>
        <strain evidence="3">SXYL134</strain>
    </source>
</reference>
<feature type="signal peptide" evidence="1">
    <location>
        <begin position="1"/>
        <end position="31"/>
    </location>
</feature>